<dbReference type="EMBL" id="BMXB01000001">
    <property type="protein sequence ID" value="GHA25543.1"/>
    <property type="molecule type" value="Genomic_DNA"/>
</dbReference>
<protein>
    <submittedName>
        <fullName evidence="1">Uncharacterized protein</fullName>
    </submittedName>
</protein>
<reference evidence="1" key="2">
    <citation type="submission" date="2020-09" db="EMBL/GenBank/DDBJ databases">
        <authorList>
            <person name="Sun Q."/>
            <person name="Kim S."/>
        </authorList>
    </citation>
    <scope>NUCLEOTIDE SEQUENCE</scope>
    <source>
        <strain evidence="1">KCTC 12719</strain>
    </source>
</reference>
<name>A0A918S6G5_9FLAO</name>
<dbReference type="Proteomes" id="UP000610456">
    <property type="component" value="Unassembled WGS sequence"/>
</dbReference>
<proteinExistence type="predicted"/>
<sequence length="245" mass="29184">MFEQKKNELSHLNQLQEKINYVTNSVNSMHFIRNKLGPLKNYLAMVEDYEKADRDKRKRIEPYLKKERTKISSSITSILQRAEYILKKSNNPFNVYKVEKQEITNLFTLLRSVWSYMFDTQTLEVNWDKNNLGKFLVQYNDAGLELVLSNWISNMLKNHSGKYGVVLGEEKNFYSLDFYNSTKQNISSKFIEDFNNSNREMISRRETHGLIEIKDFISQMDLDSIMYKDGDNVHFVIMFKKYERD</sequence>
<keyword evidence="2" id="KW-1185">Reference proteome</keyword>
<gene>
    <name evidence="1" type="ORF">GCM10007103_03470</name>
</gene>
<organism evidence="1 2">
    <name type="scientific">Salinimicrobium marinum</name>
    <dbReference type="NCBI Taxonomy" id="680283"/>
    <lineage>
        <taxon>Bacteria</taxon>
        <taxon>Pseudomonadati</taxon>
        <taxon>Bacteroidota</taxon>
        <taxon>Flavobacteriia</taxon>
        <taxon>Flavobacteriales</taxon>
        <taxon>Flavobacteriaceae</taxon>
        <taxon>Salinimicrobium</taxon>
    </lineage>
</organism>
<evidence type="ECO:0000313" key="2">
    <source>
        <dbReference type="Proteomes" id="UP000610456"/>
    </source>
</evidence>
<dbReference type="AlphaFoldDB" id="A0A918S6G5"/>
<comment type="caution">
    <text evidence="1">The sequence shown here is derived from an EMBL/GenBank/DDBJ whole genome shotgun (WGS) entry which is preliminary data.</text>
</comment>
<reference evidence="1" key="1">
    <citation type="journal article" date="2014" name="Int. J. Syst. Evol. Microbiol.">
        <title>Complete genome sequence of Corynebacterium casei LMG S-19264T (=DSM 44701T), isolated from a smear-ripened cheese.</title>
        <authorList>
            <consortium name="US DOE Joint Genome Institute (JGI-PGF)"/>
            <person name="Walter F."/>
            <person name="Albersmeier A."/>
            <person name="Kalinowski J."/>
            <person name="Ruckert C."/>
        </authorList>
    </citation>
    <scope>NUCLEOTIDE SEQUENCE</scope>
    <source>
        <strain evidence="1">KCTC 12719</strain>
    </source>
</reference>
<evidence type="ECO:0000313" key="1">
    <source>
        <dbReference type="EMBL" id="GHA25543.1"/>
    </source>
</evidence>
<accession>A0A918S6G5</accession>